<dbReference type="CDD" id="cd03215">
    <property type="entry name" value="ABC_Carb_Monos_II"/>
    <property type="match status" value="1"/>
</dbReference>
<accession>A0A073K6T9</accession>
<dbReference type="GO" id="GO:0005524">
    <property type="term" value="F:ATP binding"/>
    <property type="evidence" value="ECO:0007669"/>
    <property type="project" value="UniProtKB-KW"/>
</dbReference>
<dbReference type="SMART" id="SM00382">
    <property type="entry name" value="AAA"/>
    <property type="match status" value="2"/>
</dbReference>
<dbReference type="CDD" id="cd03216">
    <property type="entry name" value="ABC_Carb_Monos_I"/>
    <property type="match status" value="1"/>
</dbReference>
<dbReference type="OrthoDB" id="9771863at2"/>
<dbReference type="EMBL" id="JOTM01000038">
    <property type="protein sequence ID" value="KEK22197.1"/>
    <property type="molecule type" value="Genomic_DNA"/>
</dbReference>
<evidence type="ECO:0000259" key="10">
    <source>
        <dbReference type="PROSITE" id="PS50893"/>
    </source>
</evidence>
<comment type="subcellular location">
    <subcellularLocation>
        <location evidence="1">Cell inner membrane</location>
        <topology evidence="1">Peripheral membrane protein</topology>
    </subcellularLocation>
</comment>
<keyword evidence="12" id="KW-1185">Reference proteome</keyword>
<dbReference type="RefSeq" id="WP_033677982.1">
    <property type="nucleotide sequence ID" value="NZ_JOTM01000038.1"/>
</dbReference>
<proteinExistence type="inferred from homology"/>
<dbReference type="Pfam" id="PF00005">
    <property type="entry name" value="ABC_tran"/>
    <property type="match status" value="2"/>
</dbReference>
<dbReference type="InterPro" id="IPR050107">
    <property type="entry name" value="ABC_carbohydrate_import_ATPase"/>
</dbReference>
<dbReference type="Proteomes" id="UP000027778">
    <property type="component" value="Unassembled WGS sequence"/>
</dbReference>
<evidence type="ECO:0000256" key="2">
    <source>
        <dbReference type="ARBA" id="ARBA00009404"/>
    </source>
</evidence>
<dbReference type="STRING" id="574375.AZF08_09780"/>
<name>A0A073K6T9_9BACI</name>
<dbReference type="InterPro" id="IPR017871">
    <property type="entry name" value="ABC_transporter-like_CS"/>
</dbReference>
<feature type="domain" description="ABC transporter" evidence="10">
    <location>
        <begin position="7"/>
        <end position="236"/>
    </location>
</feature>
<dbReference type="EC" id="7.6.2.13" evidence="8"/>
<evidence type="ECO:0000256" key="6">
    <source>
        <dbReference type="ARBA" id="ARBA00022840"/>
    </source>
</evidence>
<dbReference type="PANTHER" id="PTHR43790:SF2">
    <property type="entry name" value="AUTOINDUCER 2 IMPORT ATP-BINDING PROTEIN LSRA"/>
    <property type="match status" value="1"/>
</dbReference>
<comment type="similarity">
    <text evidence="2">Belongs to the ABC transporter superfamily. AI-2 autoinducer porter (TC 3.A.1.2.8) family.</text>
</comment>
<dbReference type="InterPro" id="IPR027417">
    <property type="entry name" value="P-loop_NTPase"/>
</dbReference>
<keyword evidence="5" id="KW-0547">Nucleotide-binding</keyword>
<dbReference type="eggNOG" id="COG1129">
    <property type="taxonomic scope" value="Bacteria"/>
</dbReference>
<evidence type="ECO:0000313" key="11">
    <source>
        <dbReference type="EMBL" id="KEK22197.1"/>
    </source>
</evidence>
<reference evidence="11 12" key="1">
    <citation type="submission" date="2014-06" db="EMBL/GenBank/DDBJ databases">
        <title>Draft genome sequence of Bacillus gaemokensis JCM 15801 (MCCC 1A00707).</title>
        <authorList>
            <person name="Lai Q."/>
            <person name="Liu Y."/>
            <person name="Shao Z."/>
        </authorList>
    </citation>
    <scope>NUCLEOTIDE SEQUENCE [LARGE SCALE GENOMIC DNA]</scope>
    <source>
        <strain evidence="11 12">JCM 15801</strain>
    </source>
</reference>
<dbReference type="PANTHER" id="PTHR43790">
    <property type="entry name" value="CARBOHYDRATE TRANSPORT ATP-BINDING PROTEIN MG119-RELATED"/>
    <property type="match status" value="1"/>
</dbReference>
<evidence type="ECO:0000256" key="9">
    <source>
        <dbReference type="ARBA" id="ARBA00034076"/>
    </source>
</evidence>
<dbReference type="PROSITE" id="PS50893">
    <property type="entry name" value="ABC_TRANSPORTER_2"/>
    <property type="match status" value="2"/>
</dbReference>
<evidence type="ECO:0000256" key="3">
    <source>
        <dbReference type="ARBA" id="ARBA00011262"/>
    </source>
</evidence>
<evidence type="ECO:0000313" key="12">
    <source>
        <dbReference type="Proteomes" id="UP000027778"/>
    </source>
</evidence>
<protein>
    <recommendedName>
        <fullName evidence="4">Autoinducer 2 import ATP-binding protein LsrA</fullName>
        <ecNumber evidence="8">7.6.2.13</ecNumber>
    </recommendedName>
</protein>
<keyword evidence="6 11" id="KW-0067">ATP-binding</keyword>
<dbReference type="Gene3D" id="3.40.50.300">
    <property type="entry name" value="P-loop containing nucleotide triphosphate hydrolases"/>
    <property type="match status" value="2"/>
</dbReference>
<dbReference type="SUPFAM" id="SSF52540">
    <property type="entry name" value="P-loop containing nucleoside triphosphate hydrolases"/>
    <property type="match status" value="2"/>
</dbReference>
<dbReference type="InterPro" id="IPR003439">
    <property type="entry name" value="ABC_transporter-like_ATP-bd"/>
</dbReference>
<sequence length="497" mass="55334">MGSVPLLKVKQISKSFSGQLVLKEVTLELKRGEVYALVGGNGAGKSTLMKILTGLYLYDAGEMYVKGVLRSFSNPAEAHCNGIYLIPQEPLIFPHMTIEENICIGIKARKKELRSKLKKLIKSLGWDIHLNELGGSLSIAQQQLVEILRGLIREAEILILDEPTSTLTTHEIKSLFVLMKSLKEKGIGMIYITHRFPEIFEIANKVAILRDGMIVSQGNVSNYTYDMLMEGLLPKDYQQEEKKEASHKAMKYSKRILEIVNLSSYAFRDISLQVNTGEIVGIAGVVGSGRTELAETIYGLRTAKTGNILLEEKKITDWSTKKRLDEGIAYVPEDRAGNGIFAIGSVKENITSASLQRLSSFFINHKKESALSESYIQKFRIVVHDIDDKMTSLSGGNQQKIVLAKYLACEPKLIILDEPTRGIDAKARLEVYEAIQHLKQSGLAILLISSDVEEIIQLANRVYVMRNGELVSHLEEGTVCIDEVTRLAYGGRESVTE</sequence>
<evidence type="ECO:0000256" key="5">
    <source>
        <dbReference type="ARBA" id="ARBA00022741"/>
    </source>
</evidence>
<dbReference type="PROSITE" id="PS00211">
    <property type="entry name" value="ABC_TRANSPORTER_1"/>
    <property type="match status" value="1"/>
</dbReference>
<comment type="catalytic activity">
    <reaction evidence="9">
        <text>ATP + H2O + (2R,4S)-2-methyl-2,3,3,4-tetrahydroxytetrahydrofuran-[AI-2-binding protein]Side 1 = ADP + phosphate + (2R,4S)-2-methyl-2,3,3,4-tetrahydroxytetrahydrofuranSide 2 + [AI-2-binding protein]Side 1.</text>
        <dbReference type="EC" id="7.6.2.13"/>
    </reaction>
</comment>
<evidence type="ECO:0000256" key="8">
    <source>
        <dbReference type="ARBA" id="ARBA00023798"/>
    </source>
</evidence>
<comment type="function">
    <text evidence="7">Part of the ABC transporter complex LsrABCD involved in autoinducer 2 (AI-2) import. Responsible for energy coupling to the transport system.</text>
</comment>
<feature type="domain" description="ABC transporter" evidence="10">
    <location>
        <begin position="247"/>
        <end position="492"/>
    </location>
</feature>
<dbReference type="InterPro" id="IPR003593">
    <property type="entry name" value="AAA+_ATPase"/>
</dbReference>
<comment type="subunit">
    <text evidence="3">The complex is composed of two ATP-binding proteins (LsrA), two transmembrane proteins (LsrC and LsrD) and a solute-binding protein (LsrB).</text>
</comment>
<evidence type="ECO:0000256" key="7">
    <source>
        <dbReference type="ARBA" id="ARBA00023747"/>
    </source>
</evidence>
<dbReference type="AlphaFoldDB" id="A0A073K6T9"/>
<dbReference type="GO" id="GO:0016887">
    <property type="term" value="F:ATP hydrolysis activity"/>
    <property type="evidence" value="ECO:0007669"/>
    <property type="project" value="InterPro"/>
</dbReference>
<comment type="caution">
    <text evidence="11">The sequence shown here is derived from an EMBL/GenBank/DDBJ whole genome shotgun (WGS) entry which is preliminary data.</text>
</comment>
<organism evidence="11 12">
    <name type="scientific">Bacillus gaemokensis</name>
    <dbReference type="NCBI Taxonomy" id="574375"/>
    <lineage>
        <taxon>Bacteria</taxon>
        <taxon>Bacillati</taxon>
        <taxon>Bacillota</taxon>
        <taxon>Bacilli</taxon>
        <taxon>Bacillales</taxon>
        <taxon>Bacillaceae</taxon>
        <taxon>Bacillus</taxon>
        <taxon>Bacillus cereus group</taxon>
    </lineage>
</organism>
<evidence type="ECO:0000256" key="4">
    <source>
        <dbReference type="ARBA" id="ARBA00019459"/>
    </source>
</evidence>
<evidence type="ECO:0000256" key="1">
    <source>
        <dbReference type="ARBA" id="ARBA00004417"/>
    </source>
</evidence>
<gene>
    <name evidence="11" type="ORF">BAGA_20815</name>
</gene>
<dbReference type="GO" id="GO:0005886">
    <property type="term" value="C:plasma membrane"/>
    <property type="evidence" value="ECO:0007669"/>
    <property type="project" value="UniProtKB-SubCell"/>
</dbReference>